<comment type="caution">
    <text evidence="1">The sequence shown here is derived from an EMBL/GenBank/DDBJ whole genome shotgun (WGS) entry which is preliminary data.</text>
</comment>
<name>A0ACA9K468_9GLOM</name>
<sequence>MFLDGFLINLELLTAHPFAVFLVLGVLITGSRINPTIQFVVRAFISLIFIIAFSVYGIITAIFFTLIGNRGLINWATARSYAYIAGSAVGISYKVEGEEHMLTGKPSIYVCNHQSMADLFVLGRIFPKDCVIVGKAELKYIPFLNIYMILGNSIFLDRKNRDSSVQALIKAADDVKERKTSVFIFPEGTRSRLKEAELLPFKKGAFYLAVQAGIPIVPIVVANYSDIYNSSRRIFCGGELHMKVLPPIETTNIDINDKEQINALTDKTREIMLKTLREITSEHKARPLNNKTSNGNTKLDNQKSS</sequence>
<dbReference type="EMBL" id="CAJVPW010000367">
    <property type="protein sequence ID" value="CAG8451786.1"/>
    <property type="molecule type" value="Genomic_DNA"/>
</dbReference>
<gene>
    <name evidence="1" type="ORF">SPELUC_LOCUS835</name>
</gene>
<keyword evidence="2" id="KW-1185">Reference proteome</keyword>
<reference evidence="1" key="1">
    <citation type="submission" date="2021-06" db="EMBL/GenBank/DDBJ databases">
        <authorList>
            <person name="Kallberg Y."/>
            <person name="Tangrot J."/>
            <person name="Rosling A."/>
        </authorList>
    </citation>
    <scope>NUCLEOTIDE SEQUENCE</scope>
    <source>
        <strain evidence="1">28 12/20/2015</strain>
    </source>
</reference>
<evidence type="ECO:0000313" key="1">
    <source>
        <dbReference type="EMBL" id="CAG8451786.1"/>
    </source>
</evidence>
<protein>
    <submittedName>
        <fullName evidence="1">13499_t:CDS:1</fullName>
    </submittedName>
</protein>
<dbReference type="Proteomes" id="UP000789366">
    <property type="component" value="Unassembled WGS sequence"/>
</dbReference>
<evidence type="ECO:0000313" key="2">
    <source>
        <dbReference type="Proteomes" id="UP000789366"/>
    </source>
</evidence>
<accession>A0ACA9K468</accession>
<organism evidence="1 2">
    <name type="scientific">Cetraspora pellucida</name>
    <dbReference type="NCBI Taxonomy" id="1433469"/>
    <lineage>
        <taxon>Eukaryota</taxon>
        <taxon>Fungi</taxon>
        <taxon>Fungi incertae sedis</taxon>
        <taxon>Mucoromycota</taxon>
        <taxon>Glomeromycotina</taxon>
        <taxon>Glomeromycetes</taxon>
        <taxon>Diversisporales</taxon>
        <taxon>Gigasporaceae</taxon>
        <taxon>Cetraspora</taxon>
    </lineage>
</organism>
<proteinExistence type="predicted"/>